<protein>
    <submittedName>
        <fullName evidence="1">Uncharacterized protein</fullName>
    </submittedName>
</protein>
<reference evidence="1 2" key="1">
    <citation type="submission" date="2024-08" db="EMBL/GenBank/DDBJ databases">
        <title>Insights into the chromosomal genome structure of Flemingia macrophylla.</title>
        <authorList>
            <person name="Ding Y."/>
            <person name="Zhao Y."/>
            <person name="Bi W."/>
            <person name="Wu M."/>
            <person name="Zhao G."/>
            <person name="Gong Y."/>
            <person name="Li W."/>
            <person name="Zhang P."/>
        </authorList>
    </citation>
    <scope>NUCLEOTIDE SEQUENCE [LARGE SCALE GENOMIC DNA]</scope>
    <source>
        <strain evidence="1">DYQJB</strain>
        <tissue evidence="1">Leaf</tissue>
    </source>
</reference>
<name>A0ABD1L224_9FABA</name>
<dbReference type="Proteomes" id="UP001603857">
    <property type="component" value="Unassembled WGS sequence"/>
</dbReference>
<evidence type="ECO:0000313" key="2">
    <source>
        <dbReference type="Proteomes" id="UP001603857"/>
    </source>
</evidence>
<proteinExistence type="predicted"/>
<keyword evidence="2" id="KW-1185">Reference proteome</keyword>
<organism evidence="1 2">
    <name type="scientific">Flemingia macrophylla</name>
    <dbReference type="NCBI Taxonomy" id="520843"/>
    <lineage>
        <taxon>Eukaryota</taxon>
        <taxon>Viridiplantae</taxon>
        <taxon>Streptophyta</taxon>
        <taxon>Embryophyta</taxon>
        <taxon>Tracheophyta</taxon>
        <taxon>Spermatophyta</taxon>
        <taxon>Magnoliopsida</taxon>
        <taxon>eudicotyledons</taxon>
        <taxon>Gunneridae</taxon>
        <taxon>Pentapetalae</taxon>
        <taxon>rosids</taxon>
        <taxon>fabids</taxon>
        <taxon>Fabales</taxon>
        <taxon>Fabaceae</taxon>
        <taxon>Papilionoideae</taxon>
        <taxon>50 kb inversion clade</taxon>
        <taxon>NPAAA clade</taxon>
        <taxon>indigoferoid/millettioid clade</taxon>
        <taxon>Phaseoleae</taxon>
        <taxon>Flemingia</taxon>
    </lineage>
</organism>
<sequence>MQMRSIPLRTKLSHIILGGKENEGASLSPFIDIMKEWVAKLITDSFTQLLLCVVRMKWEISTYALYSVTLIFICCLD</sequence>
<comment type="caution">
    <text evidence="1">The sequence shown here is derived from an EMBL/GenBank/DDBJ whole genome shotgun (WGS) entry which is preliminary data.</text>
</comment>
<evidence type="ECO:0000313" key="1">
    <source>
        <dbReference type="EMBL" id="KAL2317556.1"/>
    </source>
</evidence>
<gene>
    <name evidence="1" type="ORF">Fmac_031432</name>
</gene>
<accession>A0ABD1L224</accession>
<dbReference type="EMBL" id="JBGMDY010000011">
    <property type="protein sequence ID" value="KAL2317556.1"/>
    <property type="molecule type" value="Genomic_DNA"/>
</dbReference>
<dbReference type="AlphaFoldDB" id="A0ABD1L224"/>